<comment type="caution">
    <text evidence="1">The sequence shown here is derived from an EMBL/GenBank/DDBJ whole genome shotgun (WGS) entry which is preliminary data.</text>
</comment>
<gene>
    <name evidence="1" type="ORF">S03H2_67585</name>
</gene>
<proteinExistence type="predicted"/>
<feature type="non-terminal residue" evidence="1">
    <location>
        <position position="39"/>
    </location>
</feature>
<name>X1JEZ5_9ZZZZ</name>
<dbReference type="EMBL" id="BARU01044276">
    <property type="protein sequence ID" value="GAH76909.1"/>
    <property type="molecule type" value="Genomic_DNA"/>
</dbReference>
<sequence>MLSSTGYSQINFDLFNGGVDDGIKVLEGYITPYANAFGS</sequence>
<organism evidence="1">
    <name type="scientific">marine sediment metagenome</name>
    <dbReference type="NCBI Taxonomy" id="412755"/>
    <lineage>
        <taxon>unclassified sequences</taxon>
        <taxon>metagenomes</taxon>
        <taxon>ecological metagenomes</taxon>
    </lineage>
</organism>
<accession>X1JEZ5</accession>
<reference evidence="1" key="1">
    <citation type="journal article" date="2014" name="Front. Microbiol.">
        <title>High frequency of phylogenetically diverse reductive dehalogenase-homologous genes in deep subseafloor sedimentary metagenomes.</title>
        <authorList>
            <person name="Kawai M."/>
            <person name="Futagami T."/>
            <person name="Toyoda A."/>
            <person name="Takaki Y."/>
            <person name="Nishi S."/>
            <person name="Hori S."/>
            <person name="Arai W."/>
            <person name="Tsubouchi T."/>
            <person name="Morono Y."/>
            <person name="Uchiyama I."/>
            <person name="Ito T."/>
            <person name="Fujiyama A."/>
            <person name="Inagaki F."/>
            <person name="Takami H."/>
        </authorList>
    </citation>
    <scope>NUCLEOTIDE SEQUENCE</scope>
    <source>
        <strain evidence="1">Expedition CK06-06</strain>
    </source>
</reference>
<dbReference type="AlphaFoldDB" id="X1JEZ5"/>
<protein>
    <submittedName>
        <fullName evidence="1">Uncharacterized protein</fullName>
    </submittedName>
</protein>
<evidence type="ECO:0000313" key="1">
    <source>
        <dbReference type="EMBL" id="GAH76909.1"/>
    </source>
</evidence>